<dbReference type="Pfam" id="PF02801">
    <property type="entry name" value="Ketoacyl-synt_C"/>
    <property type="match status" value="1"/>
</dbReference>
<dbReference type="PROSITE" id="PS52004">
    <property type="entry name" value="KS3_2"/>
    <property type="match status" value="1"/>
</dbReference>
<dbReference type="InterPro" id="IPR036736">
    <property type="entry name" value="ACP-like_sf"/>
</dbReference>
<evidence type="ECO:0000256" key="4">
    <source>
        <dbReference type="ARBA" id="ARBA00022832"/>
    </source>
</evidence>
<dbReference type="Pfam" id="PF00109">
    <property type="entry name" value="ketoacyl-synt"/>
    <property type="match status" value="1"/>
</dbReference>
<dbReference type="InterPro" id="IPR001227">
    <property type="entry name" value="Ac_transferase_dom_sf"/>
</dbReference>
<dbReference type="PROSITE" id="PS00455">
    <property type="entry name" value="AMP_BINDING"/>
    <property type="match status" value="1"/>
</dbReference>
<keyword evidence="5" id="KW-0443">Lipid metabolism</keyword>
<dbReference type="Gene3D" id="3.30.300.30">
    <property type="match status" value="1"/>
</dbReference>
<dbReference type="Proteomes" id="UP001526143">
    <property type="component" value="Unassembled WGS sequence"/>
</dbReference>
<comment type="caution">
    <text evidence="10">The sequence shown here is derived from an EMBL/GenBank/DDBJ whole genome shotgun (WGS) entry which is preliminary data.</text>
</comment>
<dbReference type="InterPro" id="IPR045851">
    <property type="entry name" value="AMP-bd_C_sf"/>
</dbReference>
<dbReference type="Gene3D" id="3.40.366.10">
    <property type="entry name" value="Malonyl-Coenzyme A Acyl Carrier Protein, domain 2"/>
    <property type="match status" value="1"/>
</dbReference>
<dbReference type="Pfam" id="PF00501">
    <property type="entry name" value="AMP-binding"/>
    <property type="match status" value="1"/>
</dbReference>
<protein>
    <submittedName>
        <fullName evidence="10">AMP-binding protein</fullName>
    </submittedName>
</protein>
<feature type="domain" description="Carrier" evidence="8">
    <location>
        <begin position="1675"/>
        <end position="1750"/>
    </location>
</feature>
<gene>
    <name evidence="10" type="ORF">OGM63_02960</name>
</gene>
<dbReference type="EMBL" id="JAOWRF010000040">
    <property type="protein sequence ID" value="MCV3212501.1"/>
    <property type="molecule type" value="Genomic_DNA"/>
</dbReference>
<dbReference type="InterPro" id="IPR014043">
    <property type="entry name" value="Acyl_transferase_dom"/>
</dbReference>
<evidence type="ECO:0000256" key="5">
    <source>
        <dbReference type="ARBA" id="ARBA00023098"/>
    </source>
</evidence>
<feature type="domain" description="Carrier" evidence="8">
    <location>
        <begin position="640"/>
        <end position="726"/>
    </location>
</feature>
<reference evidence="10 11" key="1">
    <citation type="submission" date="2022-10" db="EMBL/GenBank/DDBJ databases">
        <title>Identification of biosynthetic pathway for the production of the potent trypsin inhibitor radiosumin.</title>
        <authorList>
            <person name="Fewer D.P."/>
            <person name="Delbaje E."/>
            <person name="Ouyang X."/>
            <person name="Agostino P.D."/>
            <person name="Wahlsten M."/>
            <person name="Jokela J."/>
            <person name="Permi P."/>
            <person name="Haapaniemi E."/>
            <person name="Koistinen H."/>
        </authorList>
    </citation>
    <scope>NUCLEOTIDE SEQUENCE [LARGE SCALE GENOMIC DNA]</scope>
    <source>
        <strain evidence="10 11">NIES-515</strain>
    </source>
</reference>
<feature type="compositionally biased region" description="Polar residues" evidence="6">
    <location>
        <begin position="1768"/>
        <end position="1778"/>
    </location>
</feature>
<dbReference type="Pfam" id="PF22621">
    <property type="entry name" value="CurL-like_PKS_C"/>
    <property type="match status" value="1"/>
</dbReference>
<evidence type="ECO:0000256" key="3">
    <source>
        <dbReference type="ARBA" id="ARBA00022679"/>
    </source>
</evidence>
<dbReference type="InterPro" id="IPR020806">
    <property type="entry name" value="PKS_PP-bd"/>
</dbReference>
<dbReference type="Gene3D" id="3.40.50.12780">
    <property type="entry name" value="N-terminal domain of ligase-like"/>
    <property type="match status" value="1"/>
</dbReference>
<keyword evidence="7" id="KW-1133">Transmembrane helix</keyword>
<dbReference type="Pfam" id="PF23024">
    <property type="entry name" value="AMP-dom_DIP2-like"/>
    <property type="match status" value="1"/>
</dbReference>
<dbReference type="InterPro" id="IPR020841">
    <property type="entry name" value="PKS_Beta-ketoAc_synthase_dom"/>
</dbReference>
<dbReference type="PANTHER" id="PTHR43775">
    <property type="entry name" value="FATTY ACID SYNTHASE"/>
    <property type="match status" value="1"/>
</dbReference>
<dbReference type="InterPro" id="IPR050091">
    <property type="entry name" value="PKS_NRPS_Biosynth_Enz"/>
</dbReference>
<dbReference type="InterPro" id="IPR040097">
    <property type="entry name" value="FAAL/FAAC"/>
</dbReference>
<dbReference type="SMART" id="SM00823">
    <property type="entry name" value="PKS_PP"/>
    <property type="match status" value="2"/>
</dbReference>
<dbReference type="PROSITE" id="PS00012">
    <property type="entry name" value="PHOSPHOPANTETHEINE"/>
    <property type="match status" value="1"/>
</dbReference>
<dbReference type="Pfam" id="PF00550">
    <property type="entry name" value="PP-binding"/>
    <property type="match status" value="2"/>
</dbReference>
<dbReference type="SUPFAM" id="SSF53901">
    <property type="entry name" value="Thiolase-like"/>
    <property type="match status" value="1"/>
</dbReference>
<dbReference type="Gene3D" id="1.10.1200.10">
    <property type="entry name" value="ACP-like"/>
    <property type="match status" value="2"/>
</dbReference>
<evidence type="ECO:0000259" key="9">
    <source>
        <dbReference type="PROSITE" id="PS52004"/>
    </source>
</evidence>
<dbReference type="InterPro" id="IPR042099">
    <property type="entry name" value="ANL_N_sf"/>
</dbReference>
<dbReference type="InterPro" id="IPR014030">
    <property type="entry name" value="Ketoacyl_synth_N"/>
</dbReference>
<accession>A0ABT3ATQ2</accession>
<dbReference type="InterPro" id="IPR025110">
    <property type="entry name" value="AMP-bd_C"/>
</dbReference>
<dbReference type="InterPro" id="IPR016035">
    <property type="entry name" value="Acyl_Trfase/lysoPLipase"/>
</dbReference>
<dbReference type="Gene3D" id="3.40.47.10">
    <property type="match status" value="1"/>
</dbReference>
<feature type="region of interest" description="Disordered" evidence="6">
    <location>
        <begin position="1754"/>
        <end position="1793"/>
    </location>
</feature>
<evidence type="ECO:0000256" key="7">
    <source>
        <dbReference type="SAM" id="Phobius"/>
    </source>
</evidence>
<organism evidence="10 11">
    <name type="scientific">Plectonema radiosum NIES-515</name>
    <dbReference type="NCBI Taxonomy" id="2986073"/>
    <lineage>
        <taxon>Bacteria</taxon>
        <taxon>Bacillati</taxon>
        <taxon>Cyanobacteriota</taxon>
        <taxon>Cyanophyceae</taxon>
        <taxon>Oscillatoriophycideae</taxon>
        <taxon>Oscillatoriales</taxon>
        <taxon>Microcoleaceae</taxon>
        <taxon>Plectonema</taxon>
    </lineage>
</organism>
<keyword evidence="4" id="KW-0276">Fatty acid metabolism</keyword>
<evidence type="ECO:0000256" key="6">
    <source>
        <dbReference type="SAM" id="MobiDB-lite"/>
    </source>
</evidence>
<dbReference type="SMART" id="SM00827">
    <property type="entry name" value="PKS_AT"/>
    <property type="match status" value="1"/>
</dbReference>
<dbReference type="SUPFAM" id="SSF52151">
    <property type="entry name" value="FabD/lysophospholipase-like"/>
    <property type="match status" value="1"/>
</dbReference>
<feature type="region of interest" description="Disordered" evidence="6">
    <location>
        <begin position="608"/>
        <end position="639"/>
    </location>
</feature>
<dbReference type="InterPro" id="IPR020845">
    <property type="entry name" value="AMP-binding_CS"/>
</dbReference>
<dbReference type="InterPro" id="IPR014031">
    <property type="entry name" value="Ketoacyl_synth_C"/>
</dbReference>
<keyword evidence="2" id="KW-0597">Phosphoprotein</keyword>
<name>A0ABT3ATQ2_9CYAN</name>
<keyword evidence="11" id="KW-1185">Reference proteome</keyword>
<feature type="domain" description="Ketosynthase family 3 (KS3)" evidence="9">
    <location>
        <begin position="766"/>
        <end position="1189"/>
    </location>
</feature>
<evidence type="ECO:0000259" key="8">
    <source>
        <dbReference type="PROSITE" id="PS50075"/>
    </source>
</evidence>
<dbReference type="InterPro" id="IPR016039">
    <property type="entry name" value="Thiolase-like"/>
</dbReference>
<dbReference type="InterPro" id="IPR000873">
    <property type="entry name" value="AMP-dep_synth/lig_dom"/>
</dbReference>
<keyword evidence="7" id="KW-0472">Membrane</keyword>
<keyword evidence="1" id="KW-0596">Phosphopantetheine</keyword>
<feature type="compositionally biased region" description="Low complexity" evidence="6">
    <location>
        <begin position="616"/>
        <end position="639"/>
    </location>
</feature>
<dbReference type="CDD" id="cd05931">
    <property type="entry name" value="FAAL"/>
    <property type="match status" value="1"/>
</dbReference>
<dbReference type="Gene3D" id="3.30.70.3290">
    <property type="match status" value="1"/>
</dbReference>
<evidence type="ECO:0000256" key="2">
    <source>
        <dbReference type="ARBA" id="ARBA00022553"/>
    </source>
</evidence>
<dbReference type="InterPro" id="IPR016036">
    <property type="entry name" value="Malonyl_transacylase_ACP-bd"/>
</dbReference>
<dbReference type="SUPFAM" id="SSF56801">
    <property type="entry name" value="Acetyl-CoA synthetase-like"/>
    <property type="match status" value="1"/>
</dbReference>
<dbReference type="SMART" id="SM00825">
    <property type="entry name" value="PKS_KS"/>
    <property type="match status" value="1"/>
</dbReference>
<sequence>MSNNLNSANLLNCTTLVDILRYRALYQPDKLAYTFLGGGETEEVSLTYQQLDEKARAIAVQLQTMKATGERALLLYPPGLEFIAAFFGCLYAGVVAVPMYPPRRNQRMTRLQSIVKDSQATLALTTKSVLTNIEQSFSEEPQLAAIQSIATDNIASNIGLDWQTPTLWNNTLAFLQYTSGSTGTPKGVMVSHGNLLHNEEMIKKAFQHTEESIFVGWLPLFHDMGLIGNVLQPLYLGIPSYLLSPGEFIQRPLRWLKAISRYKATTSGGPNFAYDLCIDKITPEQLQSLDLSSWEVAFNGSEPIRSMTLERFADTFAPCGFRKEAFYPCYGMAEATLIISGGLKTASPIVLQVEGAALEQNRVVVAAGQQEGNRAIVGVGKSWLDQKIAIADPKSLTECPADQVGEIWVQGSSVTIGYWNRPEETKKTFNAYPADTTEESPRQFLRTGDLGFLHNGELFITGRLKDIIIIRGRNHYPQDIELTVEQSHPALKPGSGAAFEILFDGSEQLVVVQEVERSYLRKLNVEEVVEAIQTAVSIQHELQVYAVVLLKTGSLPKTSSGKIQRHACRREFLAGTLNSLHTATNSQPKSQGEPHELLLQNSFSSLPDALPPSQTPSPSHSPSSFTASSTQSELEKSSSQIETQVRHRLLLDWLQETIVQQIANSMGKKPSLVSLNKSFHSLGIDSLKALEIIETLGTNFDISLSPTLLFEYPTPAELSQYLVQMFGTKLEKYMLPNWKSSKSFDLIPQQQSAVSSSANQLGSSALEDIAVIGMGCRFPQSPDLESFWKLLREGKSAISEIPSIRWDWQDWYDDDPQAANKTYSRWGGFIDGIDQFDPLFFQISPREAQLMDPQQRIFLEVAWETLENAGYSAERLAQTQVGVFVGCSNNGYYQRIAPALNSSDYSAGIGNQNAMIANRVSFLLNLRGPSVLVDTMCSSSLVALHMACQSLRQGECTTALAGGVNILLSPEYYVAMSRMKMHSPDGRCLTFDRRANGIVLGEGAGAVLLKPLSRALKDGDRVYAVIKGTAVNHDGRTNGLTAPNPRSQTEVICQALEAGSLSADEISYVEAHGTGTSLGDPIEVEGLTKAFRKFTERKQFCKIGSVKTNIGHLECAAGIAQVIKVILAIQHKQIPPSLHFEKSNPLIPFEETPFQVNAKLCAWESIGLRRAGISSFGIGGTNAHIIIEEALTSSPVTTAVERPEHLLTLSAKTEKALFELATRYQTYLTANPALALGDICFTANTGREHFQNRLSVVVSNIPQLCEKLAAFTTEQEVLGTQTGRIQENTQPKIAFLFTGQGSQYLGMGRQLYETQPSFRKTLDRCDEILQPYLGESLLKVLYSESGDTSLVNQTAYTQPALFALEYALAQLWKSWGVEATAVMGHSLGEYVAACVAGVFSLEDGLKLVAQRARLMQNLPQRGEMVAVFATEAAIRAVTDIDVSKVAIAADNGPDNTVISGEHQAVREICTVLEVAGIETKKLVTSHAFHSPLMEPILAEFRQVAASVTYLAPQIDIISNVTGKRLSGESINCEYWCHHLRSRVEFAKSLQTLHCEGYEIFVEIGSKPTLLGMGRKCLPKGDQVWLPSLRPEHRDWQQILQSLGELYVRGVRVDWSGFDRDYSRYLVQLPTYPFQRKHYWIPEQEITIDGKQFGAKVNAKVSDPQLDGLSKRHRRDIILLKLHSITTDLLKALPSEVDVHTPFLEMGADSLMLIDAIGYVEITYGIKITIRQLFEELSTIDALASYIDQILPPEQTSTDSQALEPEYEAQQSTQHSTASRFAEPTRYDKLGREESATLPETAIERIMKHQLQVVSQIVSQQLEVLRDNGLSPESLS</sequence>
<dbReference type="InterPro" id="IPR009081">
    <property type="entry name" value="PP-bd_ACP"/>
</dbReference>
<feature type="compositionally biased region" description="Basic and acidic residues" evidence="6">
    <location>
        <begin position="1782"/>
        <end position="1793"/>
    </location>
</feature>
<evidence type="ECO:0000313" key="10">
    <source>
        <dbReference type="EMBL" id="MCV3212501.1"/>
    </source>
</evidence>
<dbReference type="SUPFAM" id="SSF55048">
    <property type="entry name" value="Probable ACP-binding domain of malonyl-CoA ACP transacylase"/>
    <property type="match status" value="1"/>
</dbReference>
<evidence type="ECO:0000313" key="11">
    <source>
        <dbReference type="Proteomes" id="UP001526143"/>
    </source>
</evidence>
<dbReference type="SMART" id="SM01294">
    <property type="entry name" value="PKS_PP_betabranch"/>
    <property type="match status" value="1"/>
</dbReference>
<dbReference type="Pfam" id="PF00698">
    <property type="entry name" value="Acyl_transf_1"/>
    <property type="match status" value="1"/>
</dbReference>
<keyword evidence="7" id="KW-0812">Transmembrane</keyword>
<dbReference type="CDD" id="cd00833">
    <property type="entry name" value="PKS"/>
    <property type="match status" value="1"/>
</dbReference>
<feature type="transmembrane region" description="Helical" evidence="7">
    <location>
        <begin position="73"/>
        <end position="100"/>
    </location>
</feature>
<dbReference type="PROSITE" id="PS50075">
    <property type="entry name" value="CARRIER"/>
    <property type="match status" value="2"/>
</dbReference>
<dbReference type="InterPro" id="IPR006162">
    <property type="entry name" value="Ppantetheine_attach_site"/>
</dbReference>
<keyword evidence="3" id="KW-0808">Transferase</keyword>
<dbReference type="SUPFAM" id="SSF47336">
    <property type="entry name" value="ACP-like"/>
    <property type="match status" value="2"/>
</dbReference>
<proteinExistence type="predicted"/>
<dbReference type="RefSeq" id="WP_263744015.1">
    <property type="nucleotide sequence ID" value="NZ_JAOWRF010000040.1"/>
</dbReference>
<evidence type="ECO:0000256" key="1">
    <source>
        <dbReference type="ARBA" id="ARBA00022450"/>
    </source>
</evidence>
<dbReference type="PANTHER" id="PTHR43775:SF37">
    <property type="entry name" value="SI:DKEY-61P9.11"/>
    <property type="match status" value="1"/>
</dbReference>